<keyword evidence="2" id="KW-1185">Reference proteome</keyword>
<organism evidence="1 2">
    <name type="scientific">Hyalomma asiaticum</name>
    <name type="common">Tick</name>
    <dbReference type="NCBI Taxonomy" id="266040"/>
    <lineage>
        <taxon>Eukaryota</taxon>
        <taxon>Metazoa</taxon>
        <taxon>Ecdysozoa</taxon>
        <taxon>Arthropoda</taxon>
        <taxon>Chelicerata</taxon>
        <taxon>Arachnida</taxon>
        <taxon>Acari</taxon>
        <taxon>Parasitiformes</taxon>
        <taxon>Ixodida</taxon>
        <taxon>Ixodoidea</taxon>
        <taxon>Ixodidae</taxon>
        <taxon>Hyalomminae</taxon>
        <taxon>Hyalomma</taxon>
    </lineage>
</organism>
<sequence>MPSKRRYRCYLEPATSSHKVPRQTVWSQQKKQSSAAASQTSSGEPCHDSVVREDDTGAQDDFLTMDDQPSVDAGSSGETPDDIAQGDLLTTDDQPPDDAECAGETPEATLCHEDDEVDDPDIDLSEFIAENSSIQLPGLATTRLQAMLLILTFVVTAGLPWTQVDGLLKLLNAIFGK</sequence>
<name>A0ACB7RZN9_HYAAI</name>
<evidence type="ECO:0000313" key="2">
    <source>
        <dbReference type="Proteomes" id="UP000821845"/>
    </source>
</evidence>
<comment type="caution">
    <text evidence="1">The sequence shown here is derived from an EMBL/GenBank/DDBJ whole genome shotgun (WGS) entry which is preliminary data.</text>
</comment>
<dbReference type="EMBL" id="CM023486">
    <property type="protein sequence ID" value="KAH6928093.1"/>
    <property type="molecule type" value="Genomic_DNA"/>
</dbReference>
<protein>
    <submittedName>
        <fullName evidence="1">Uncharacterized protein</fullName>
    </submittedName>
</protein>
<accession>A0ACB7RZN9</accession>
<reference evidence="1" key="1">
    <citation type="submission" date="2020-05" db="EMBL/GenBank/DDBJ databases">
        <title>Large-scale comparative analyses of tick genomes elucidate their genetic diversity and vector capacities.</title>
        <authorList>
            <person name="Jia N."/>
            <person name="Wang J."/>
            <person name="Shi W."/>
            <person name="Du L."/>
            <person name="Sun Y."/>
            <person name="Zhan W."/>
            <person name="Jiang J."/>
            <person name="Wang Q."/>
            <person name="Zhang B."/>
            <person name="Ji P."/>
            <person name="Sakyi L.B."/>
            <person name="Cui X."/>
            <person name="Yuan T."/>
            <person name="Jiang B."/>
            <person name="Yang W."/>
            <person name="Lam T.T.-Y."/>
            <person name="Chang Q."/>
            <person name="Ding S."/>
            <person name="Wang X."/>
            <person name="Zhu J."/>
            <person name="Ruan X."/>
            <person name="Zhao L."/>
            <person name="Wei J."/>
            <person name="Que T."/>
            <person name="Du C."/>
            <person name="Cheng J."/>
            <person name="Dai P."/>
            <person name="Han X."/>
            <person name="Huang E."/>
            <person name="Gao Y."/>
            <person name="Liu J."/>
            <person name="Shao H."/>
            <person name="Ye R."/>
            <person name="Li L."/>
            <person name="Wei W."/>
            <person name="Wang X."/>
            <person name="Wang C."/>
            <person name="Yang T."/>
            <person name="Huo Q."/>
            <person name="Li W."/>
            <person name="Guo W."/>
            <person name="Chen H."/>
            <person name="Zhou L."/>
            <person name="Ni X."/>
            <person name="Tian J."/>
            <person name="Zhou Y."/>
            <person name="Sheng Y."/>
            <person name="Liu T."/>
            <person name="Pan Y."/>
            <person name="Xia L."/>
            <person name="Li J."/>
            <person name="Zhao F."/>
            <person name="Cao W."/>
        </authorList>
    </citation>
    <scope>NUCLEOTIDE SEQUENCE</scope>
    <source>
        <strain evidence="1">Hyas-2018</strain>
    </source>
</reference>
<proteinExistence type="predicted"/>
<dbReference type="Proteomes" id="UP000821845">
    <property type="component" value="Chromosome 6"/>
</dbReference>
<evidence type="ECO:0000313" key="1">
    <source>
        <dbReference type="EMBL" id="KAH6928093.1"/>
    </source>
</evidence>
<gene>
    <name evidence="1" type="ORF">HPB50_011828</name>
</gene>